<name>A0A834GC34_RHOSS</name>
<comment type="caution">
    <text evidence="1">The sequence shown here is derived from an EMBL/GenBank/DDBJ whole genome shotgun (WGS) entry which is preliminary data.</text>
</comment>
<protein>
    <submittedName>
        <fullName evidence="1">Uncharacterized protein</fullName>
    </submittedName>
</protein>
<evidence type="ECO:0000313" key="1">
    <source>
        <dbReference type="EMBL" id="KAF7131515.1"/>
    </source>
</evidence>
<gene>
    <name evidence="1" type="ORF">RHSIM_Rhsim09G0030500</name>
</gene>
<dbReference type="Proteomes" id="UP000626092">
    <property type="component" value="Unassembled WGS sequence"/>
</dbReference>
<sequence length="202" mass="22499">MAGCQGIFQAHSTYGWLEKLWLEKLKQVASHDKCSGKVALEGDSIFSSLEDRGGEERVVIAAKGAAFLAYGSFSCICWTTHMETADEAVLAIVDQETVEDFCLLCESDVNDILELRIIMADSDQKIHEDGRVSDVLVVYTIFLVKQYPPLKGLKLALKTELKPCAKDPVHPVLLLILVLWRHFSFTLFIGLDSLAMIFPVVH</sequence>
<accession>A0A834GC34</accession>
<organism evidence="1 2">
    <name type="scientific">Rhododendron simsii</name>
    <name type="common">Sims's rhododendron</name>
    <dbReference type="NCBI Taxonomy" id="118357"/>
    <lineage>
        <taxon>Eukaryota</taxon>
        <taxon>Viridiplantae</taxon>
        <taxon>Streptophyta</taxon>
        <taxon>Embryophyta</taxon>
        <taxon>Tracheophyta</taxon>
        <taxon>Spermatophyta</taxon>
        <taxon>Magnoliopsida</taxon>
        <taxon>eudicotyledons</taxon>
        <taxon>Gunneridae</taxon>
        <taxon>Pentapetalae</taxon>
        <taxon>asterids</taxon>
        <taxon>Ericales</taxon>
        <taxon>Ericaceae</taxon>
        <taxon>Ericoideae</taxon>
        <taxon>Rhodoreae</taxon>
        <taxon>Rhododendron</taxon>
    </lineage>
</organism>
<proteinExistence type="predicted"/>
<reference evidence="1" key="1">
    <citation type="submission" date="2019-11" db="EMBL/GenBank/DDBJ databases">
        <authorList>
            <person name="Liu Y."/>
            <person name="Hou J."/>
            <person name="Li T.-Q."/>
            <person name="Guan C.-H."/>
            <person name="Wu X."/>
            <person name="Wu H.-Z."/>
            <person name="Ling F."/>
            <person name="Zhang R."/>
            <person name="Shi X.-G."/>
            <person name="Ren J.-P."/>
            <person name="Chen E.-F."/>
            <person name="Sun J.-M."/>
        </authorList>
    </citation>
    <scope>NUCLEOTIDE SEQUENCE</scope>
    <source>
        <strain evidence="1">Adult_tree_wgs_1</strain>
        <tissue evidence="1">Leaves</tissue>
    </source>
</reference>
<evidence type="ECO:0000313" key="2">
    <source>
        <dbReference type="Proteomes" id="UP000626092"/>
    </source>
</evidence>
<dbReference type="OrthoDB" id="10597689at2759"/>
<keyword evidence="2" id="KW-1185">Reference proteome</keyword>
<dbReference type="EMBL" id="WJXA01000009">
    <property type="protein sequence ID" value="KAF7131515.1"/>
    <property type="molecule type" value="Genomic_DNA"/>
</dbReference>
<dbReference type="AlphaFoldDB" id="A0A834GC34"/>